<name>A0ABW4DYL0_9RHOB</name>
<keyword evidence="5" id="KW-1185">Reference proteome</keyword>
<accession>A0ABW4DYL0</accession>
<dbReference type="PANTHER" id="PTHR10088">
    <property type="entry name" value="GLUCOKINASE REGULATORY PROTEIN"/>
    <property type="match status" value="1"/>
</dbReference>
<dbReference type="SUPFAM" id="SSF53697">
    <property type="entry name" value="SIS domain"/>
    <property type="match status" value="1"/>
</dbReference>
<proteinExistence type="predicted"/>
<dbReference type="EMBL" id="JBHTOQ010000018">
    <property type="protein sequence ID" value="MFD1481225.1"/>
    <property type="molecule type" value="Genomic_DNA"/>
</dbReference>
<dbReference type="InterPro" id="IPR005488">
    <property type="entry name" value="Etherase_MurQ"/>
</dbReference>
<evidence type="ECO:0000313" key="4">
    <source>
        <dbReference type="EMBL" id="MFD1481225.1"/>
    </source>
</evidence>
<dbReference type="Proteomes" id="UP001597302">
    <property type="component" value="Unassembled WGS sequence"/>
</dbReference>
<dbReference type="Gene3D" id="1.10.8.1080">
    <property type="match status" value="1"/>
</dbReference>
<dbReference type="InterPro" id="IPR040190">
    <property type="entry name" value="MURQ/GCKR"/>
</dbReference>
<dbReference type="PROSITE" id="PS51464">
    <property type="entry name" value="SIS"/>
    <property type="match status" value="1"/>
</dbReference>
<sequence>MTDRSTEARHPDALGLHRLAAPDAAGLLLTAQQGALEALRSALPAIEQVAQAGVAALQGGGRMGYAGAGSSGLMALADCLEMAGTFGLPPDRTPMLFAGGADALLHMRGAVEDDPALARADVTRAGLGPGDLLLVLSASGTTPYALEAMRAAQAQGTRVAGFANVAGSPLLALADITVLIDTGAEMIAGSTRMGAGTAQKVALNMVSVLVGIGLGHVHDGHMVNLVADNAKLRGRAARIVADIAGTGLDAADAALEQAGGAVKPAILIARGATPEGALAALQASDGHLGPALAQDFHQTRPVRGPITGRRP</sequence>
<evidence type="ECO:0000256" key="2">
    <source>
        <dbReference type="ARBA" id="ARBA00023277"/>
    </source>
</evidence>
<dbReference type="CDD" id="cd05007">
    <property type="entry name" value="SIS_Etherase"/>
    <property type="match status" value="1"/>
</dbReference>
<dbReference type="RefSeq" id="WP_379106605.1">
    <property type="nucleotide sequence ID" value="NZ_CBCSAJ010000002.1"/>
</dbReference>
<protein>
    <submittedName>
        <fullName evidence="4">N-acetylmuramic acid 6-phosphate etherase</fullName>
    </submittedName>
</protein>
<reference evidence="5" key="1">
    <citation type="journal article" date="2019" name="Int. J. Syst. Evol. Microbiol.">
        <title>The Global Catalogue of Microorganisms (GCM) 10K type strain sequencing project: providing services to taxonomists for standard genome sequencing and annotation.</title>
        <authorList>
            <consortium name="The Broad Institute Genomics Platform"/>
            <consortium name="The Broad Institute Genome Sequencing Center for Infectious Disease"/>
            <person name="Wu L."/>
            <person name="Ma J."/>
        </authorList>
    </citation>
    <scope>NUCLEOTIDE SEQUENCE [LARGE SCALE GENOMIC DNA]</scope>
    <source>
        <strain evidence="5">CCM 8875</strain>
    </source>
</reference>
<keyword evidence="1" id="KW-0456">Lyase</keyword>
<dbReference type="PANTHER" id="PTHR10088:SF4">
    <property type="entry name" value="GLUCOKINASE REGULATORY PROTEIN"/>
    <property type="match status" value="1"/>
</dbReference>
<dbReference type="NCBIfam" id="NF003915">
    <property type="entry name" value="PRK05441.1"/>
    <property type="match status" value="1"/>
</dbReference>
<evidence type="ECO:0000313" key="5">
    <source>
        <dbReference type="Proteomes" id="UP001597302"/>
    </source>
</evidence>
<evidence type="ECO:0000259" key="3">
    <source>
        <dbReference type="PROSITE" id="PS51464"/>
    </source>
</evidence>
<evidence type="ECO:0000256" key="1">
    <source>
        <dbReference type="ARBA" id="ARBA00023239"/>
    </source>
</evidence>
<dbReference type="InterPro" id="IPR001347">
    <property type="entry name" value="SIS_dom"/>
</dbReference>
<comment type="caution">
    <text evidence="4">The sequence shown here is derived from an EMBL/GenBank/DDBJ whole genome shotgun (WGS) entry which is preliminary data.</text>
</comment>
<gene>
    <name evidence="4" type="ORF">ACFQ5P_07955</name>
</gene>
<organism evidence="4 5">
    <name type="scientific">Paracoccus nototheniae</name>
    <dbReference type="NCBI Taxonomy" id="2489002"/>
    <lineage>
        <taxon>Bacteria</taxon>
        <taxon>Pseudomonadati</taxon>
        <taxon>Pseudomonadota</taxon>
        <taxon>Alphaproteobacteria</taxon>
        <taxon>Rhodobacterales</taxon>
        <taxon>Paracoccaceae</taxon>
        <taxon>Paracoccus</taxon>
    </lineage>
</organism>
<dbReference type="Pfam" id="PF13580">
    <property type="entry name" value="SIS_2"/>
    <property type="match status" value="1"/>
</dbReference>
<dbReference type="InterPro" id="IPR046348">
    <property type="entry name" value="SIS_dom_sf"/>
</dbReference>
<dbReference type="Gene3D" id="3.40.50.10490">
    <property type="entry name" value="Glucose-6-phosphate isomerase like protein, domain 1"/>
    <property type="match status" value="1"/>
</dbReference>
<feature type="domain" description="SIS" evidence="3">
    <location>
        <begin position="53"/>
        <end position="216"/>
    </location>
</feature>
<keyword evidence="2" id="KW-0119">Carbohydrate metabolism</keyword>